<feature type="domain" description="Response regulatory" evidence="15">
    <location>
        <begin position="555"/>
        <end position="668"/>
    </location>
</feature>
<dbReference type="Proteomes" id="UP001218638">
    <property type="component" value="Chromosome"/>
</dbReference>
<evidence type="ECO:0000256" key="1">
    <source>
        <dbReference type="ARBA" id="ARBA00000085"/>
    </source>
</evidence>
<dbReference type="SMART" id="SM00448">
    <property type="entry name" value="REC"/>
    <property type="match status" value="1"/>
</dbReference>
<dbReference type="InterPro" id="IPR013656">
    <property type="entry name" value="PAS_4"/>
</dbReference>
<dbReference type="InterPro" id="IPR000700">
    <property type="entry name" value="PAS-assoc_C"/>
</dbReference>
<dbReference type="InterPro" id="IPR036097">
    <property type="entry name" value="HisK_dim/P_sf"/>
</dbReference>
<dbReference type="InterPro" id="IPR003594">
    <property type="entry name" value="HATPase_dom"/>
</dbReference>
<dbReference type="SMART" id="SM00387">
    <property type="entry name" value="HATPase_c"/>
    <property type="match status" value="1"/>
</dbReference>
<dbReference type="PROSITE" id="PS50112">
    <property type="entry name" value="PAS"/>
    <property type="match status" value="2"/>
</dbReference>
<dbReference type="InterPro" id="IPR035965">
    <property type="entry name" value="PAS-like_dom_sf"/>
</dbReference>
<keyword evidence="19" id="KW-1185">Reference proteome</keyword>
<dbReference type="PROSITE" id="PS50110">
    <property type="entry name" value="RESPONSE_REGULATORY"/>
    <property type="match status" value="1"/>
</dbReference>
<dbReference type="Pfam" id="PF00512">
    <property type="entry name" value="HisKA"/>
    <property type="match status" value="1"/>
</dbReference>
<evidence type="ECO:0000256" key="8">
    <source>
        <dbReference type="ARBA" id="ARBA00022777"/>
    </source>
</evidence>
<keyword evidence="6" id="KW-0808">Transferase</keyword>
<dbReference type="InterPro" id="IPR001610">
    <property type="entry name" value="PAC"/>
</dbReference>
<evidence type="ECO:0000256" key="2">
    <source>
        <dbReference type="ARBA" id="ARBA00004236"/>
    </source>
</evidence>
<name>A0AAE9ZVS4_9BACT</name>
<dbReference type="GO" id="GO:0009927">
    <property type="term" value="F:histidine phosphotransfer kinase activity"/>
    <property type="evidence" value="ECO:0007669"/>
    <property type="project" value="TreeGrafter"/>
</dbReference>
<evidence type="ECO:0000256" key="6">
    <source>
        <dbReference type="ARBA" id="ARBA00022679"/>
    </source>
</evidence>
<dbReference type="InterPro" id="IPR004358">
    <property type="entry name" value="Sig_transdc_His_kin-like_C"/>
</dbReference>
<dbReference type="InterPro" id="IPR001789">
    <property type="entry name" value="Sig_transdc_resp-reg_receiver"/>
</dbReference>
<evidence type="ECO:0000259" key="16">
    <source>
        <dbReference type="PROSITE" id="PS50112"/>
    </source>
</evidence>
<dbReference type="InterPro" id="IPR036890">
    <property type="entry name" value="HATPase_C_sf"/>
</dbReference>
<dbReference type="CDD" id="cd00082">
    <property type="entry name" value="HisKA"/>
    <property type="match status" value="1"/>
</dbReference>
<gene>
    <name evidence="18" type="ORF">PXH66_13600</name>
</gene>
<evidence type="ECO:0000256" key="10">
    <source>
        <dbReference type="ARBA" id="ARBA00023012"/>
    </source>
</evidence>
<feature type="domain" description="Histidine kinase" evidence="14">
    <location>
        <begin position="292"/>
        <end position="513"/>
    </location>
</feature>
<dbReference type="InterPro" id="IPR005467">
    <property type="entry name" value="His_kinase_dom"/>
</dbReference>
<keyword evidence="4" id="KW-1003">Cell membrane</keyword>
<evidence type="ECO:0000259" key="14">
    <source>
        <dbReference type="PROSITE" id="PS50109"/>
    </source>
</evidence>
<dbReference type="Gene3D" id="3.40.50.2300">
    <property type="match status" value="1"/>
</dbReference>
<dbReference type="PANTHER" id="PTHR43047:SF72">
    <property type="entry name" value="OSMOSENSING HISTIDINE PROTEIN KINASE SLN1"/>
    <property type="match status" value="1"/>
</dbReference>
<keyword evidence="8" id="KW-0418">Kinase</keyword>
<dbReference type="Pfam" id="PF13426">
    <property type="entry name" value="PAS_9"/>
    <property type="match status" value="1"/>
</dbReference>
<dbReference type="SMART" id="SM00086">
    <property type="entry name" value="PAC"/>
    <property type="match status" value="2"/>
</dbReference>
<accession>A0AAE9ZVS4</accession>
<evidence type="ECO:0000256" key="12">
    <source>
        <dbReference type="PROSITE-ProRule" id="PRU00169"/>
    </source>
</evidence>
<evidence type="ECO:0000256" key="3">
    <source>
        <dbReference type="ARBA" id="ARBA00012438"/>
    </source>
</evidence>
<dbReference type="InterPro" id="IPR003661">
    <property type="entry name" value="HisK_dim/P_dom"/>
</dbReference>
<keyword evidence="10" id="KW-0902">Two-component regulatory system</keyword>
<feature type="domain" description="PAC" evidence="17">
    <location>
        <begin position="88"/>
        <end position="140"/>
    </location>
</feature>
<evidence type="ECO:0000259" key="15">
    <source>
        <dbReference type="PROSITE" id="PS50110"/>
    </source>
</evidence>
<dbReference type="FunFam" id="3.30.565.10:FF:000023">
    <property type="entry name" value="PAS domain-containing sensor histidine kinase"/>
    <property type="match status" value="1"/>
</dbReference>
<dbReference type="PANTHER" id="PTHR43047">
    <property type="entry name" value="TWO-COMPONENT HISTIDINE PROTEIN KINASE"/>
    <property type="match status" value="1"/>
</dbReference>
<feature type="compositionally biased region" description="Polar residues" evidence="13">
    <location>
        <begin position="538"/>
        <end position="550"/>
    </location>
</feature>
<feature type="modified residue" description="4-aspartylphosphate" evidence="12">
    <location>
        <position position="603"/>
    </location>
</feature>
<dbReference type="InterPro" id="IPR011006">
    <property type="entry name" value="CheY-like_superfamily"/>
</dbReference>
<dbReference type="Pfam" id="PF02518">
    <property type="entry name" value="HATPase_c"/>
    <property type="match status" value="1"/>
</dbReference>
<dbReference type="GO" id="GO:0005524">
    <property type="term" value="F:ATP binding"/>
    <property type="evidence" value="ECO:0007669"/>
    <property type="project" value="UniProtKB-KW"/>
</dbReference>
<evidence type="ECO:0000256" key="11">
    <source>
        <dbReference type="ARBA" id="ARBA00023136"/>
    </source>
</evidence>
<dbReference type="InterPro" id="IPR000014">
    <property type="entry name" value="PAS"/>
</dbReference>
<dbReference type="SUPFAM" id="SSF55785">
    <property type="entry name" value="PYP-like sensor domain (PAS domain)"/>
    <property type="match status" value="2"/>
</dbReference>
<protein>
    <recommendedName>
        <fullName evidence="3">histidine kinase</fullName>
        <ecNumber evidence="3">2.7.13.3</ecNumber>
    </recommendedName>
</protein>
<evidence type="ECO:0000256" key="4">
    <source>
        <dbReference type="ARBA" id="ARBA00022475"/>
    </source>
</evidence>
<dbReference type="KEGG" id="slom:PXH66_13600"/>
<dbReference type="Gene3D" id="3.30.565.10">
    <property type="entry name" value="Histidine kinase-like ATPase, C-terminal domain"/>
    <property type="match status" value="1"/>
</dbReference>
<evidence type="ECO:0000256" key="13">
    <source>
        <dbReference type="SAM" id="MobiDB-lite"/>
    </source>
</evidence>
<dbReference type="RefSeq" id="WP_330928357.1">
    <property type="nucleotide sequence ID" value="NZ_CP119075.1"/>
</dbReference>
<dbReference type="Gene3D" id="1.10.287.130">
    <property type="match status" value="1"/>
</dbReference>
<dbReference type="NCBIfam" id="TIGR00229">
    <property type="entry name" value="sensory_box"/>
    <property type="match status" value="2"/>
</dbReference>
<sequence length="673" mass="73315">MTSGANPTPAPSAAVAQQIAAIVSSSEDAIISKNLDGTVTFWNRGAELLFGYTAAEIVGKSIQLLIPEDRKDEESSILARLRQGERVQYDETQRRRKDGTLVDVAVRISPIKDHQGKIVGASKFVYDITERKRQARRLAKLVEEIETQAQLFDATLSNITDLAYSFDLQGRWIYANKPLLNLWGKSLEEITGKSCLELGYPPDLARTLESQIQQVIETKTAFRGETPYVSGDGKLDEHEYIFNPVLDASGNVTAVVGTTRLITARKKAEHDLELARDQAIAAAQAKDDFLAALSHELRTPLNPVLLLSSVGASNPDLPPEVREDFELIRKNVNLEARLIDDLLDLTSITRGKLTLDQQACDLHGIINDALVNVRPDATKKQLQLVVNPQAGEHLVWGDPIRLQQILWNVLKNAVKFTPAHGTVTVETTSDTDSLFIKVSDTGIGVSPEEIGRIFTAFSQGDHARPDAKHRFGGLGLGLAISNMLVEIHGGKIRASSAGLNQGSTFTVELPLHRRPAATTSETTRENHARHAPSLASRAASTRPGNTNGNSPARIKILLVEDHAPTRATLKRLLSRHHKVKAAACVADALKLAQGETFTLVISDVGLPDRNGYELMRELRVLQPAMVGIALSGYGMEEDIAQSLAAGFSAHLVKPITIEILDEAIMNQTSGAPR</sequence>
<keyword evidence="7" id="KW-0547">Nucleotide-binding</keyword>
<dbReference type="PROSITE" id="PS50113">
    <property type="entry name" value="PAC"/>
    <property type="match status" value="2"/>
</dbReference>
<keyword evidence="9" id="KW-0067">ATP-binding</keyword>
<feature type="domain" description="PAC" evidence="17">
    <location>
        <begin position="222"/>
        <end position="274"/>
    </location>
</feature>
<dbReference type="PROSITE" id="PS50109">
    <property type="entry name" value="HIS_KIN"/>
    <property type="match status" value="1"/>
</dbReference>
<dbReference type="Pfam" id="PF00072">
    <property type="entry name" value="Response_reg"/>
    <property type="match status" value="1"/>
</dbReference>
<dbReference type="GO" id="GO:0000155">
    <property type="term" value="F:phosphorelay sensor kinase activity"/>
    <property type="evidence" value="ECO:0007669"/>
    <property type="project" value="InterPro"/>
</dbReference>
<dbReference type="EMBL" id="CP119075">
    <property type="protein sequence ID" value="WED63368.1"/>
    <property type="molecule type" value="Genomic_DNA"/>
</dbReference>
<evidence type="ECO:0000256" key="9">
    <source>
        <dbReference type="ARBA" id="ARBA00022840"/>
    </source>
</evidence>
<dbReference type="Gene3D" id="3.30.450.20">
    <property type="entry name" value="PAS domain"/>
    <property type="match status" value="2"/>
</dbReference>
<dbReference type="CDD" id="cd16922">
    <property type="entry name" value="HATPase_EvgS-ArcB-TorS-like"/>
    <property type="match status" value="1"/>
</dbReference>
<evidence type="ECO:0000313" key="18">
    <source>
        <dbReference type="EMBL" id="WED63368.1"/>
    </source>
</evidence>
<dbReference type="SUPFAM" id="SSF47384">
    <property type="entry name" value="Homodimeric domain of signal transducing histidine kinase"/>
    <property type="match status" value="1"/>
</dbReference>
<feature type="region of interest" description="Disordered" evidence="13">
    <location>
        <begin position="514"/>
        <end position="550"/>
    </location>
</feature>
<dbReference type="AlphaFoldDB" id="A0AAE9ZVS4"/>
<keyword evidence="11" id="KW-0472">Membrane</keyword>
<evidence type="ECO:0000313" key="19">
    <source>
        <dbReference type="Proteomes" id="UP001218638"/>
    </source>
</evidence>
<evidence type="ECO:0000256" key="5">
    <source>
        <dbReference type="ARBA" id="ARBA00022553"/>
    </source>
</evidence>
<organism evidence="18 19">
    <name type="scientific">Synoicihabitans lomoniglobus</name>
    <dbReference type="NCBI Taxonomy" id="2909285"/>
    <lineage>
        <taxon>Bacteria</taxon>
        <taxon>Pseudomonadati</taxon>
        <taxon>Verrucomicrobiota</taxon>
        <taxon>Opitutia</taxon>
        <taxon>Opitutales</taxon>
        <taxon>Opitutaceae</taxon>
        <taxon>Synoicihabitans</taxon>
    </lineage>
</organism>
<dbReference type="SUPFAM" id="SSF52172">
    <property type="entry name" value="CheY-like"/>
    <property type="match status" value="1"/>
</dbReference>
<comment type="subcellular location">
    <subcellularLocation>
        <location evidence="2">Cell membrane</location>
    </subcellularLocation>
</comment>
<dbReference type="PRINTS" id="PR00344">
    <property type="entry name" value="BCTRLSENSOR"/>
</dbReference>
<proteinExistence type="predicted"/>
<feature type="domain" description="PAS" evidence="16">
    <location>
        <begin position="15"/>
        <end position="84"/>
    </location>
</feature>
<dbReference type="Pfam" id="PF08448">
    <property type="entry name" value="PAS_4"/>
    <property type="match status" value="1"/>
</dbReference>
<dbReference type="SMART" id="SM00091">
    <property type="entry name" value="PAS"/>
    <property type="match status" value="2"/>
</dbReference>
<dbReference type="GO" id="GO:0005886">
    <property type="term" value="C:plasma membrane"/>
    <property type="evidence" value="ECO:0007669"/>
    <property type="project" value="UniProtKB-SubCell"/>
</dbReference>
<reference evidence="18" key="1">
    <citation type="submission" date="2023-03" db="EMBL/GenBank/DDBJ databases">
        <title>Lomoglobus Profundus gen. nov., sp. nov., a novel member of the phylum Verrucomicrobia, isolated from deep-marine sediment of South China Sea.</title>
        <authorList>
            <person name="Ahmad T."/>
            <person name="Ishaq S.E."/>
            <person name="Wang F."/>
        </authorList>
    </citation>
    <scope>NUCLEOTIDE SEQUENCE</scope>
    <source>
        <strain evidence="18">LMO-M01</strain>
    </source>
</reference>
<feature type="domain" description="PAS" evidence="16">
    <location>
        <begin position="148"/>
        <end position="219"/>
    </location>
</feature>
<evidence type="ECO:0000256" key="7">
    <source>
        <dbReference type="ARBA" id="ARBA00022741"/>
    </source>
</evidence>
<keyword evidence="5 12" id="KW-0597">Phosphoprotein</keyword>
<dbReference type="EC" id="2.7.13.3" evidence="3"/>
<dbReference type="CDD" id="cd00130">
    <property type="entry name" value="PAS"/>
    <property type="match status" value="2"/>
</dbReference>
<dbReference type="SUPFAM" id="SSF55874">
    <property type="entry name" value="ATPase domain of HSP90 chaperone/DNA topoisomerase II/histidine kinase"/>
    <property type="match status" value="1"/>
</dbReference>
<comment type="catalytic activity">
    <reaction evidence="1">
        <text>ATP + protein L-histidine = ADP + protein N-phospho-L-histidine.</text>
        <dbReference type="EC" id="2.7.13.3"/>
    </reaction>
</comment>
<evidence type="ECO:0000259" key="17">
    <source>
        <dbReference type="PROSITE" id="PS50113"/>
    </source>
</evidence>
<dbReference type="SMART" id="SM00388">
    <property type="entry name" value="HisKA"/>
    <property type="match status" value="1"/>
</dbReference>